<organism evidence="5 6">
    <name type="scientific">Caenimonas koreensis DSM 17982</name>
    <dbReference type="NCBI Taxonomy" id="1121255"/>
    <lineage>
        <taxon>Bacteria</taxon>
        <taxon>Pseudomonadati</taxon>
        <taxon>Pseudomonadota</taxon>
        <taxon>Betaproteobacteria</taxon>
        <taxon>Burkholderiales</taxon>
        <taxon>Comamonadaceae</taxon>
        <taxon>Caenimonas</taxon>
    </lineage>
</organism>
<evidence type="ECO:0000313" key="5">
    <source>
        <dbReference type="EMBL" id="MRD47051.1"/>
    </source>
</evidence>
<dbReference type="GO" id="GO:0005524">
    <property type="term" value="F:ATP binding"/>
    <property type="evidence" value="ECO:0007669"/>
    <property type="project" value="InterPro"/>
</dbReference>
<dbReference type="InterPro" id="IPR011009">
    <property type="entry name" value="Kinase-like_dom_sf"/>
</dbReference>
<dbReference type="Pfam" id="PF02518">
    <property type="entry name" value="HATPase_c"/>
    <property type="match status" value="1"/>
</dbReference>
<dbReference type="InterPro" id="IPR003018">
    <property type="entry name" value="GAF"/>
</dbReference>
<dbReference type="InterPro" id="IPR041664">
    <property type="entry name" value="AAA_16"/>
</dbReference>
<dbReference type="PANTHER" id="PTHR43642:SF1">
    <property type="entry name" value="HYBRID SIGNAL TRANSDUCTION HISTIDINE KINASE G"/>
    <property type="match status" value="1"/>
</dbReference>
<sequence>MRGSTVPLPGHREESRVDVLHESATTRVVRQRDGLASIVLKEPLGVEAPRRLHHEKSILSRLASTSGVARLVAGPQPAGAVAVVDCDGVPLSQLLLAGPVACRTLLSMACPLAGTIAAMHLAGVIHCDINPSNILLSSTGEPVLIDFDLARLVDQDDDSEQPAGIVGTLAYLAPEQTGRTGRAVDQRADMYSFGATLYEMATGRPPFESNDTLQIVHDHLVREPQVPSQVNASVPAGLSAIILRLLAKTPEDRYQSAEGLLHDLQRLRVELDGPGDGLFELAQRDFPARLGAPAQTVGRDVELAVLRQALTEAGETSRRAVLIAGAAGVGKSALVNELRPEVAAAGGWFVYGKSDQYQTARMTAGAMTQALRALGRLLLAQPRQEAALQRQRIVERLGSNADLITRLLPEFELLLGSHPDVRQLDPRQAELQLHEATIDLLAAVVSHQKPLVLVVDDLQWASAQTLATFERLTGDTALRGLLLVGTYRAEELDASHPLTAVLGRLRQAAQPAREVALASLSPDAMTELAARMLRQKPESAREFADAVRELTGGNPFDTVEMINSLRRDGLLRLQEQGWSWDSEAIRRYVGRGNVVDLLAARIERLPRASRDILERMTCIGNEAAVDLLAVATGLSEDMVRHRLAAPLEDGLLVVEPAGAPDVMRFRHDRVQQAVRSAMGERHRKLLHLELARRLVQAPRREAAAALQYMECADTLVEPSEQRLVARLLYEVALKMAHMALYSQAECYLATAGVALASLGEPADIALRDAVDVQRHAALYCLGRLDESDPLYSAMLARATDPLDLVEPTCLQMRSVEMRGRAGDAMQLGLDLLRQLGVHAPAGYVDDTTAQQLGALNEWIAQDSQIDHSTRQQITDPRLLAIAKLLGRTIRSALVRFDTDAVVWSLLECKRLWSDHGPCPELVSCLGRMGGMLISLRKDYRAAYNISRHVMVVGAALGYQAQAVEARFVFSTYGGHWFEPLEHVLPPLARAYEEAQAIGDPSFACYVHLVLFTVLVEMAPTIDVTLAELDEGIALCQRTGNVHAAALHMPLRQTLRALGAQTQPVGSFDDAQFDSAAFLARMGRFPFIENAQSECRAMFALIMGDATQFSLCADRGMAHLGNLGGYYMTVYAHLFVAIARAWEVQAVPERADAPSLLAQLQACLAWLTDRATDQPHNYLHLVRFVEAEKAWAEGNLAQAAMRFDMAMVEAANRDRPWHRAVITERAGMLQLAHGLAHVGRMLLSDACDQYQSWGATLKVAQLRHAHSFLRPLAQPAHQHAERPASRSLGGSSTVSPDALDLMGVLRASQVLSSETSLDRLAFRVTEVLASLSGATKVLVLLWDDGKWWMLAPGSGESSMPVGQAGERGLLPLSVLAYVERTGQALVVDDALLDDRFARDPYFASVPLCSVLATPIASQGTTRAMLLLENRYGRAAFNAQRLDAVMLIAGQLAVSLANAQLYEGLEQRVAARTRELEQTQAQLMTTARRAGMAEIANNVLHNVGNVLNSVNVSASVMRRTVRESRAEGLARAVELMNAHQQDLPQFMGNDPRGKALLGYLNGLVDALKQEQSNMLSDLDRLARSVEHITYVVSTQQSHAGPSSVLEQVAPQELLEEALQLSEQILQRYGTHVVRNYEPMRTLALDKQRLLQILVNLIGNAAQAMESMPLADRALTLALYVVTDEEGARLYIAVQDRGEGIAQEDLQRIFAHGFTTRKDGHGFGLHSSALAAKEMGGRLTVKSEGPGRGATFTVELAMTTGAHQPPGSLVQS</sequence>
<dbReference type="Gene3D" id="3.30.450.40">
    <property type="match status" value="1"/>
</dbReference>
<feature type="domain" description="Histidine kinase" evidence="4">
    <location>
        <begin position="1572"/>
        <end position="1757"/>
    </location>
</feature>
<dbReference type="InterPro" id="IPR000719">
    <property type="entry name" value="Prot_kinase_dom"/>
</dbReference>
<accession>A0A844B950</accession>
<dbReference type="PRINTS" id="PR00344">
    <property type="entry name" value="BCTRLSENSOR"/>
</dbReference>
<evidence type="ECO:0000259" key="3">
    <source>
        <dbReference type="PROSITE" id="PS50011"/>
    </source>
</evidence>
<evidence type="ECO:0000256" key="1">
    <source>
        <dbReference type="ARBA" id="ARBA00000085"/>
    </source>
</evidence>
<gene>
    <name evidence="5" type="ORF">GHT07_07160</name>
</gene>
<dbReference type="GO" id="GO:0004673">
    <property type="term" value="F:protein histidine kinase activity"/>
    <property type="evidence" value="ECO:0007669"/>
    <property type="project" value="UniProtKB-EC"/>
</dbReference>
<dbReference type="InterPro" id="IPR004358">
    <property type="entry name" value="Sig_transdc_His_kin-like_C"/>
</dbReference>
<comment type="catalytic activity">
    <reaction evidence="1">
        <text>ATP + protein L-histidine = ADP + protein N-phospho-L-histidine.</text>
        <dbReference type="EC" id="2.7.13.3"/>
    </reaction>
</comment>
<evidence type="ECO:0000259" key="4">
    <source>
        <dbReference type="PROSITE" id="PS50109"/>
    </source>
</evidence>
<dbReference type="Gene3D" id="3.30.565.10">
    <property type="entry name" value="Histidine kinase-like ATPase, C-terminal domain"/>
    <property type="match status" value="1"/>
</dbReference>
<dbReference type="Pfam" id="PF00069">
    <property type="entry name" value="Pkinase"/>
    <property type="match status" value="1"/>
</dbReference>
<feature type="domain" description="Protein kinase" evidence="3">
    <location>
        <begin position="14"/>
        <end position="265"/>
    </location>
</feature>
<dbReference type="PANTHER" id="PTHR43642">
    <property type="entry name" value="HYBRID SIGNAL TRANSDUCTION HISTIDINE KINASE G"/>
    <property type="match status" value="1"/>
</dbReference>
<dbReference type="PROSITE" id="PS50011">
    <property type="entry name" value="PROTEIN_KINASE_DOM"/>
    <property type="match status" value="1"/>
</dbReference>
<dbReference type="PROSITE" id="PS50109">
    <property type="entry name" value="HIS_KIN"/>
    <property type="match status" value="1"/>
</dbReference>
<dbReference type="SUPFAM" id="SSF56112">
    <property type="entry name" value="Protein kinase-like (PK-like)"/>
    <property type="match status" value="1"/>
</dbReference>
<dbReference type="InterPro" id="IPR027417">
    <property type="entry name" value="P-loop_NTPase"/>
</dbReference>
<keyword evidence="6" id="KW-1185">Reference proteome</keyword>
<reference evidence="5 6" key="1">
    <citation type="submission" date="2019-11" db="EMBL/GenBank/DDBJ databases">
        <title>Caenimonas koreensis gen. nov., sp. nov., isolated from activated sludge.</title>
        <authorList>
            <person name="Seung H.R."/>
        </authorList>
    </citation>
    <scope>NUCLEOTIDE SEQUENCE [LARGE SCALE GENOMIC DNA]</scope>
    <source>
        <strain evidence="5 6">EMB320</strain>
    </source>
</reference>
<dbReference type="RefSeq" id="WP_153584392.1">
    <property type="nucleotide sequence ID" value="NZ_WJBU01000006.1"/>
</dbReference>
<dbReference type="CDD" id="cd14014">
    <property type="entry name" value="STKc_PknB_like"/>
    <property type="match status" value="1"/>
</dbReference>
<dbReference type="EC" id="2.7.13.3" evidence="2"/>
<dbReference type="Pfam" id="PF13191">
    <property type="entry name" value="AAA_16"/>
    <property type="match status" value="1"/>
</dbReference>
<dbReference type="InterPro" id="IPR053159">
    <property type="entry name" value="Hybrid_Histidine_Kinase"/>
</dbReference>
<proteinExistence type="predicted"/>
<dbReference type="SUPFAM" id="SSF55781">
    <property type="entry name" value="GAF domain-like"/>
    <property type="match status" value="1"/>
</dbReference>
<evidence type="ECO:0000256" key="2">
    <source>
        <dbReference type="ARBA" id="ARBA00012438"/>
    </source>
</evidence>
<dbReference type="InterPro" id="IPR003594">
    <property type="entry name" value="HATPase_dom"/>
</dbReference>
<dbReference type="SMART" id="SM00065">
    <property type="entry name" value="GAF"/>
    <property type="match status" value="1"/>
</dbReference>
<evidence type="ECO:0000313" key="6">
    <source>
        <dbReference type="Proteomes" id="UP000487350"/>
    </source>
</evidence>
<dbReference type="InterPro" id="IPR005467">
    <property type="entry name" value="His_kinase_dom"/>
</dbReference>
<dbReference type="EMBL" id="WJBU01000006">
    <property type="protein sequence ID" value="MRD47051.1"/>
    <property type="molecule type" value="Genomic_DNA"/>
</dbReference>
<dbReference type="SMART" id="SM00387">
    <property type="entry name" value="HATPase_c"/>
    <property type="match status" value="1"/>
</dbReference>
<comment type="caution">
    <text evidence="5">The sequence shown here is derived from an EMBL/GenBank/DDBJ whole genome shotgun (WGS) entry which is preliminary data.</text>
</comment>
<dbReference type="Gene3D" id="3.40.50.300">
    <property type="entry name" value="P-loop containing nucleotide triphosphate hydrolases"/>
    <property type="match status" value="1"/>
</dbReference>
<dbReference type="SUPFAM" id="SSF52540">
    <property type="entry name" value="P-loop containing nucleoside triphosphate hydrolases"/>
    <property type="match status" value="1"/>
</dbReference>
<dbReference type="InterPro" id="IPR029016">
    <property type="entry name" value="GAF-like_dom_sf"/>
</dbReference>
<dbReference type="Gene3D" id="1.10.510.10">
    <property type="entry name" value="Transferase(Phosphotransferase) domain 1"/>
    <property type="match status" value="1"/>
</dbReference>
<dbReference type="Gene3D" id="1.10.287.130">
    <property type="match status" value="1"/>
</dbReference>
<dbReference type="SUPFAM" id="SSF55874">
    <property type="entry name" value="ATPase domain of HSP90 chaperone/DNA topoisomerase II/histidine kinase"/>
    <property type="match status" value="1"/>
</dbReference>
<dbReference type="InterPro" id="IPR036890">
    <property type="entry name" value="HATPase_C_sf"/>
</dbReference>
<protein>
    <recommendedName>
        <fullName evidence="2">histidine kinase</fullName>
        <ecNumber evidence="2">2.7.13.3</ecNumber>
    </recommendedName>
</protein>
<dbReference type="Proteomes" id="UP000487350">
    <property type="component" value="Unassembled WGS sequence"/>
</dbReference>
<dbReference type="Pfam" id="PF01590">
    <property type="entry name" value="GAF"/>
    <property type="match status" value="1"/>
</dbReference>
<name>A0A844B950_9BURK</name>
<dbReference type="OrthoDB" id="9801841at2"/>